<dbReference type="STRING" id="1173111.SAMN05444955_109107"/>
<evidence type="ECO:0000256" key="3">
    <source>
        <dbReference type="ARBA" id="ARBA00022643"/>
    </source>
</evidence>
<accession>A0A1H8FXF1</accession>
<dbReference type="GO" id="GO:0010181">
    <property type="term" value="F:FMN binding"/>
    <property type="evidence" value="ECO:0007669"/>
    <property type="project" value="InterPro"/>
</dbReference>
<keyword evidence="2" id="KW-0285">Flavoprotein</keyword>
<dbReference type="GO" id="GO:0016646">
    <property type="term" value="F:oxidoreductase activity, acting on the CH-NH group of donors, NAD or NADP as acceptor"/>
    <property type="evidence" value="ECO:0007669"/>
    <property type="project" value="UniProtKB-ARBA"/>
</dbReference>
<dbReference type="EMBL" id="FOCQ01000009">
    <property type="protein sequence ID" value="SEN35917.1"/>
    <property type="molecule type" value="Genomic_DNA"/>
</dbReference>
<keyword evidence="3" id="KW-0288">FMN</keyword>
<proteinExistence type="inferred from homology"/>
<dbReference type="SUPFAM" id="SSF50475">
    <property type="entry name" value="FMN-binding split barrel"/>
    <property type="match status" value="1"/>
</dbReference>
<name>A0A1H8FXF1_9BACL</name>
<feature type="domain" description="Flavin reductase like" evidence="5">
    <location>
        <begin position="25"/>
        <end position="182"/>
    </location>
</feature>
<protein>
    <submittedName>
        <fullName evidence="6">NADH-FMN oxidoreductase RutF, flavin reductase (DIM6/NTAB) family</fullName>
    </submittedName>
</protein>
<evidence type="ECO:0000256" key="4">
    <source>
        <dbReference type="ARBA" id="ARBA00038054"/>
    </source>
</evidence>
<dbReference type="PANTHER" id="PTHR33798">
    <property type="entry name" value="FLAVOPROTEIN OXYGENASE"/>
    <property type="match status" value="1"/>
</dbReference>
<reference evidence="6 7" key="1">
    <citation type="submission" date="2016-10" db="EMBL/GenBank/DDBJ databases">
        <authorList>
            <person name="de Groot N.N."/>
        </authorList>
    </citation>
    <scope>NUCLEOTIDE SEQUENCE [LARGE SCALE GENOMIC DNA]</scope>
    <source>
        <strain evidence="6 7">DSM 46701</strain>
    </source>
</reference>
<keyword evidence="7" id="KW-1185">Reference proteome</keyword>
<comment type="similarity">
    <text evidence="4">Belongs to the flavoredoxin family.</text>
</comment>
<evidence type="ECO:0000313" key="7">
    <source>
        <dbReference type="Proteomes" id="UP000199695"/>
    </source>
</evidence>
<dbReference type="RefSeq" id="WP_244527547.1">
    <property type="nucleotide sequence ID" value="NZ_FOCQ01000009.1"/>
</dbReference>
<dbReference type="Gene3D" id="2.30.110.10">
    <property type="entry name" value="Electron Transport, Fmn-binding Protein, Chain A"/>
    <property type="match status" value="1"/>
</dbReference>
<evidence type="ECO:0000259" key="5">
    <source>
        <dbReference type="SMART" id="SM00903"/>
    </source>
</evidence>
<dbReference type="SMART" id="SM00903">
    <property type="entry name" value="Flavin_Reduct"/>
    <property type="match status" value="1"/>
</dbReference>
<comment type="cofactor">
    <cofactor evidence="1">
        <name>FMN</name>
        <dbReference type="ChEBI" id="CHEBI:58210"/>
    </cofactor>
</comment>
<dbReference type="AlphaFoldDB" id="A0A1H8FXF1"/>
<evidence type="ECO:0000313" key="6">
    <source>
        <dbReference type="EMBL" id="SEN35917.1"/>
    </source>
</evidence>
<evidence type="ECO:0000256" key="1">
    <source>
        <dbReference type="ARBA" id="ARBA00001917"/>
    </source>
</evidence>
<dbReference type="Proteomes" id="UP000199695">
    <property type="component" value="Unassembled WGS sequence"/>
</dbReference>
<dbReference type="Pfam" id="PF01613">
    <property type="entry name" value="Flavin_Reduct"/>
    <property type="match status" value="1"/>
</dbReference>
<dbReference type="PANTHER" id="PTHR33798:SF5">
    <property type="entry name" value="FLAVIN REDUCTASE LIKE DOMAIN-CONTAINING PROTEIN"/>
    <property type="match status" value="1"/>
</dbReference>
<dbReference type="InterPro" id="IPR002563">
    <property type="entry name" value="Flavin_Rdtase-like_dom"/>
</dbReference>
<organism evidence="6 7">
    <name type="scientific">Lihuaxuella thermophila</name>
    <dbReference type="NCBI Taxonomy" id="1173111"/>
    <lineage>
        <taxon>Bacteria</taxon>
        <taxon>Bacillati</taxon>
        <taxon>Bacillota</taxon>
        <taxon>Bacilli</taxon>
        <taxon>Bacillales</taxon>
        <taxon>Thermoactinomycetaceae</taxon>
        <taxon>Lihuaxuella</taxon>
    </lineage>
</organism>
<gene>
    <name evidence="6" type="ORF">SAMN05444955_109107</name>
</gene>
<sequence length="220" mass="24340">MKKVKTMQIDPKRQTKQENYKLLIGSVLPRPIAFVTSVNEQGLVNAAPFSFFNVVATEPPLICFSCIRKPGGKMKDTARNIAGQKEFVVHIVDGKNVERVNDTSVEFPSEVSEAEMIGFELLPGAIVRVPRIAGTRVQMECRLHQMLALGGQEGVPNADLIIGEVVQFHVDDELYQDGKIDTLALDPVSRLAGTNYGKIGKIFSLPRLSYDEWLAGNKKE</sequence>
<evidence type="ECO:0000256" key="2">
    <source>
        <dbReference type="ARBA" id="ARBA00022630"/>
    </source>
</evidence>
<dbReference type="InterPro" id="IPR012349">
    <property type="entry name" value="Split_barrel_FMN-bd"/>
</dbReference>